<evidence type="ECO:0008006" key="4">
    <source>
        <dbReference type="Google" id="ProtNLM"/>
    </source>
</evidence>
<accession>A0ABN9TQP5</accession>
<feature type="region of interest" description="Disordered" evidence="1">
    <location>
        <begin position="1"/>
        <end position="21"/>
    </location>
</feature>
<keyword evidence="3" id="KW-1185">Reference proteome</keyword>
<gene>
    <name evidence="2" type="ORF">PCOR1329_LOCUS41342</name>
</gene>
<evidence type="ECO:0000313" key="2">
    <source>
        <dbReference type="EMBL" id="CAK0848402.1"/>
    </source>
</evidence>
<evidence type="ECO:0000313" key="3">
    <source>
        <dbReference type="Proteomes" id="UP001189429"/>
    </source>
</evidence>
<sequence length="207" mass="22636">MASSSQGCGSQPPEPPRAAGATLDEGTLNAIEFKRQVARKLRQFKHETPRLGMCIYFVVSILALSSLNTGRTIAFSLITELPSPHWRNYFLSFGSEVFTMGRGVGPILAGCIADRRVLIGVCAVSAWWVGHAWARGALEHEEHELGPARAELGEAPLEQEAEPTMMDEIRKDIDEWWSAFEWWASTSAPSGATPSRREGGTPAAKAR</sequence>
<organism evidence="2 3">
    <name type="scientific">Prorocentrum cordatum</name>
    <dbReference type="NCBI Taxonomy" id="2364126"/>
    <lineage>
        <taxon>Eukaryota</taxon>
        <taxon>Sar</taxon>
        <taxon>Alveolata</taxon>
        <taxon>Dinophyceae</taxon>
        <taxon>Prorocentrales</taxon>
        <taxon>Prorocentraceae</taxon>
        <taxon>Prorocentrum</taxon>
    </lineage>
</organism>
<evidence type="ECO:0000256" key="1">
    <source>
        <dbReference type="SAM" id="MobiDB-lite"/>
    </source>
</evidence>
<feature type="non-terminal residue" evidence="2">
    <location>
        <position position="207"/>
    </location>
</feature>
<protein>
    <recommendedName>
        <fullName evidence="4">Solute carrier family 40 protein</fullName>
    </recommendedName>
</protein>
<dbReference type="EMBL" id="CAUYUJ010014975">
    <property type="protein sequence ID" value="CAK0848402.1"/>
    <property type="molecule type" value="Genomic_DNA"/>
</dbReference>
<proteinExistence type="predicted"/>
<reference evidence="2" key="1">
    <citation type="submission" date="2023-10" db="EMBL/GenBank/DDBJ databases">
        <authorList>
            <person name="Chen Y."/>
            <person name="Shah S."/>
            <person name="Dougan E. K."/>
            <person name="Thang M."/>
            <person name="Chan C."/>
        </authorList>
    </citation>
    <scope>NUCLEOTIDE SEQUENCE [LARGE SCALE GENOMIC DNA]</scope>
</reference>
<feature type="region of interest" description="Disordered" evidence="1">
    <location>
        <begin position="186"/>
        <end position="207"/>
    </location>
</feature>
<comment type="caution">
    <text evidence="2">The sequence shown here is derived from an EMBL/GenBank/DDBJ whole genome shotgun (WGS) entry which is preliminary data.</text>
</comment>
<name>A0ABN9TQP5_9DINO</name>
<dbReference type="Proteomes" id="UP001189429">
    <property type="component" value="Unassembled WGS sequence"/>
</dbReference>